<protein>
    <recommendedName>
        <fullName evidence="3">DUF4145 domain-containing protein</fullName>
    </recommendedName>
</protein>
<organism evidence="1 2">
    <name type="scientific">Staphylococcus lloydii</name>
    <dbReference type="NCBI Taxonomy" id="2781774"/>
    <lineage>
        <taxon>Bacteria</taxon>
        <taxon>Bacillati</taxon>
        <taxon>Bacillota</taxon>
        <taxon>Bacilli</taxon>
        <taxon>Bacillales</taxon>
        <taxon>Staphylococcaceae</taxon>
        <taxon>Staphylococcus</taxon>
    </lineage>
</organism>
<gene>
    <name evidence="1" type="ORF">ISP08_09830</name>
</gene>
<evidence type="ECO:0000313" key="2">
    <source>
        <dbReference type="Proteomes" id="UP000594455"/>
    </source>
</evidence>
<dbReference type="AlphaFoldDB" id="A0A7T1AYZ1"/>
<sequence length="290" mass="34136">MNIEMVNNLLTQFKKGYLNKIESDYSFLSENDKKNFPFYKAYDYLGLIILNIGKINEPNEYIVVITNNIENQYIKETQINTEDPNFKKMIANEDNPEEVAQYLLPTIDFNNKKFSYVKFGINYELKPDHFGFKGKLLAKEHYDEIYKDKSKKIMNNNKPSKNPFSFLDFETIMDKVNDADFKYQMNEAKICYENQLYLAATCTFSVCLETVLMIILEKNNLKVDDDSTMLNKIGETLRNKNIISKRANNRLLVTYSVRNSTSHTNKNKVIQNDCEWILKTIEFFVDEYID</sequence>
<dbReference type="KEGG" id="sllo:ISP08_09830"/>
<keyword evidence="2" id="KW-1185">Reference proteome</keyword>
<accession>A0A7T1AYZ1</accession>
<reference evidence="1 2" key="1">
    <citation type="submission" date="2020-10" db="EMBL/GenBank/DDBJ databases">
        <title>Closed genome sequences of Staphylococcus lloydii sp. nov. and Staphylococcus durrellii sp. nov. Isolated from Captive Fruit Bats (Pteropus livingstonii).</title>
        <authorList>
            <person name="Fountain K."/>
        </authorList>
    </citation>
    <scope>NUCLEOTIDE SEQUENCE [LARGE SCALE GENOMIC DNA]</scope>
    <source>
        <strain evidence="1 2">23_2_7_LY</strain>
    </source>
</reference>
<name>A0A7T1AYZ1_9STAP</name>
<dbReference type="RefSeq" id="WP_195718519.1">
    <property type="nucleotide sequence ID" value="NZ_CP064056.1"/>
</dbReference>
<evidence type="ECO:0000313" key="1">
    <source>
        <dbReference type="EMBL" id="QPM74634.1"/>
    </source>
</evidence>
<dbReference type="EMBL" id="CP064056">
    <property type="protein sequence ID" value="QPM74634.1"/>
    <property type="molecule type" value="Genomic_DNA"/>
</dbReference>
<evidence type="ECO:0008006" key="3">
    <source>
        <dbReference type="Google" id="ProtNLM"/>
    </source>
</evidence>
<dbReference type="Proteomes" id="UP000594455">
    <property type="component" value="Chromosome"/>
</dbReference>
<proteinExistence type="predicted"/>